<dbReference type="Gene3D" id="2.160.10.10">
    <property type="entry name" value="Hexapeptide repeat proteins"/>
    <property type="match status" value="1"/>
</dbReference>
<dbReference type="InterPro" id="IPR011004">
    <property type="entry name" value="Trimer_LpxA-like_sf"/>
</dbReference>
<proteinExistence type="inferred from homology"/>
<dbReference type="SUPFAM" id="SSF51161">
    <property type="entry name" value="Trimeric LpxA-like enzymes"/>
    <property type="match status" value="1"/>
</dbReference>
<dbReference type="GO" id="GO:0016740">
    <property type="term" value="F:transferase activity"/>
    <property type="evidence" value="ECO:0007669"/>
    <property type="project" value="UniProtKB-KW"/>
</dbReference>
<dbReference type="Proteomes" id="UP000245396">
    <property type="component" value="Unassembled WGS sequence"/>
</dbReference>
<dbReference type="AlphaFoldDB" id="A0A316C0I5"/>
<dbReference type="OrthoDB" id="9815592at2"/>
<protein>
    <submittedName>
        <fullName evidence="2">Succinyltransferase-like protein</fullName>
    </submittedName>
</protein>
<reference evidence="2 3" key="1">
    <citation type="submission" date="2018-05" db="EMBL/GenBank/DDBJ databases">
        <title>Genomic Encyclopedia of Type Strains, Phase IV (KMG-IV): sequencing the most valuable type-strain genomes for metagenomic binning, comparative biology and taxonomic classification.</title>
        <authorList>
            <person name="Goeker M."/>
        </authorList>
    </citation>
    <scope>NUCLEOTIDE SEQUENCE [LARGE SCALE GENOMIC DNA]</scope>
    <source>
        <strain evidence="2 3">DSM 6986</strain>
    </source>
</reference>
<evidence type="ECO:0000313" key="2">
    <source>
        <dbReference type="EMBL" id="PWJ81491.1"/>
    </source>
</evidence>
<keyword evidence="2" id="KW-0808">Transferase</keyword>
<name>A0A316C0I5_PSESE</name>
<evidence type="ECO:0000313" key="3">
    <source>
        <dbReference type="Proteomes" id="UP000245396"/>
    </source>
</evidence>
<dbReference type="InterPro" id="IPR050179">
    <property type="entry name" value="Trans_hexapeptide_repeat"/>
</dbReference>
<organism evidence="2 3">
    <name type="scientific">Pseudaminobacter salicylatoxidans</name>
    <dbReference type="NCBI Taxonomy" id="93369"/>
    <lineage>
        <taxon>Bacteria</taxon>
        <taxon>Pseudomonadati</taxon>
        <taxon>Pseudomonadota</taxon>
        <taxon>Alphaproteobacteria</taxon>
        <taxon>Hyphomicrobiales</taxon>
        <taxon>Phyllobacteriaceae</taxon>
        <taxon>Pseudaminobacter</taxon>
    </lineage>
</organism>
<dbReference type="PANTHER" id="PTHR43300">
    <property type="entry name" value="ACETYLTRANSFERASE"/>
    <property type="match status" value="1"/>
</dbReference>
<dbReference type="EMBL" id="QGGG01000010">
    <property type="protein sequence ID" value="PWJ81491.1"/>
    <property type="molecule type" value="Genomic_DNA"/>
</dbReference>
<accession>A0A316C0I5</accession>
<evidence type="ECO:0000256" key="1">
    <source>
        <dbReference type="ARBA" id="ARBA00007274"/>
    </source>
</evidence>
<sequence length="176" mass="18757">MIHHRALVHAKAHVDANTVQIGAGTKVWQFASVTRGTVLGDDCSVSPHAMLDGSIYGDRVIISGGVMAGAGFKVGNDVFLGPNVVLCNDAWPAVDKDGYDDERLRSKEWFTVTIGNGATIGAGAVILPGNRIYPDAVVAAGAIVNRNVPSGMVFCRGGSIKPKPEDWRENRMRWVS</sequence>
<keyword evidence="3" id="KW-1185">Reference proteome</keyword>
<comment type="similarity">
    <text evidence="1">Belongs to the transferase hexapeptide repeat family.</text>
</comment>
<comment type="caution">
    <text evidence="2">The sequence shown here is derived from an EMBL/GenBank/DDBJ whole genome shotgun (WGS) entry which is preliminary data.</text>
</comment>
<gene>
    <name evidence="2" type="ORF">C7441_11023</name>
</gene>